<dbReference type="GO" id="GO:0005524">
    <property type="term" value="F:ATP binding"/>
    <property type="evidence" value="ECO:0007669"/>
    <property type="project" value="UniProtKB-KW"/>
</dbReference>
<reference evidence="6 7" key="1">
    <citation type="journal article" date="2016" name="Nat. Commun.">
        <title>Thousands of microbial genomes shed light on interconnected biogeochemical processes in an aquifer system.</title>
        <authorList>
            <person name="Anantharaman K."/>
            <person name="Brown C.T."/>
            <person name="Hug L.A."/>
            <person name="Sharon I."/>
            <person name="Castelle C.J."/>
            <person name="Probst A.J."/>
            <person name="Thomas B.C."/>
            <person name="Singh A."/>
            <person name="Wilkins M.J."/>
            <person name="Karaoz U."/>
            <person name="Brodie E.L."/>
            <person name="Williams K.H."/>
            <person name="Hubbard S.S."/>
            <person name="Banfield J.F."/>
        </authorList>
    </citation>
    <scope>NUCLEOTIDE SEQUENCE [LARGE SCALE GENOMIC DNA]</scope>
</reference>
<dbReference type="PANTHER" id="PTHR32071">
    <property type="entry name" value="TRANSCRIPTIONAL REGULATORY PROTEIN"/>
    <property type="match status" value="1"/>
</dbReference>
<organism evidence="6 7">
    <name type="scientific">Candidatus Raymondbacteria bacterium RIFOXYD12_FULL_49_13</name>
    <dbReference type="NCBI Taxonomy" id="1817890"/>
    <lineage>
        <taxon>Bacteria</taxon>
        <taxon>Raymondiibacteriota</taxon>
    </lineage>
</organism>
<dbReference type="GO" id="GO:0006355">
    <property type="term" value="P:regulation of DNA-templated transcription"/>
    <property type="evidence" value="ECO:0007669"/>
    <property type="project" value="InterPro"/>
</dbReference>
<dbReference type="SUPFAM" id="SSF46689">
    <property type="entry name" value="Homeodomain-like"/>
    <property type="match status" value="1"/>
</dbReference>
<dbReference type="InterPro" id="IPR025944">
    <property type="entry name" value="Sigma_54_int_dom_CS"/>
</dbReference>
<dbReference type="GO" id="GO:0043565">
    <property type="term" value="F:sequence-specific DNA binding"/>
    <property type="evidence" value="ECO:0007669"/>
    <property type="project" value="InterPro"/>
</dbReference>
<evidence type="ECO:0000313" key="6">
    <source>
        <dbReference type="EMBL" id="OGK07413.1"/>
    </source>
</evidence>
<dbReference type="Proteomes" id="UP000179243">
    <property type="component" value="Unassembled WGS sequence"/>
</dbReference>
<comment type="caution">
    <text evidence="6">The sequence shown here is derived from an EMBL/GenBank/DDBJ whole genome shotgun (WGS) entry which is preliminary data.</text>
</comment>
<evidence type="ECO:0000256" key="1">
    <source>
        <dbReference type="ARBA" id="ARBA00022741"/>
    </source>
</evidence>
<accession>A0A1F7FLB5</accession>
<dbReference type="InterPro" id="IPR002197">
    <property type="entry name" value="HTH_Fis"/>
</dbReference>
<dbReference type="Gene3D" id="1.10.8.60">
    <property type="match status" value="1"/>
</dbReference>
<proteinExistence type="predicted"/>
<sequence>MPALQDRYEDLPGLIHGLLDGMCSVIPDIAEDVVLLLKKYHWPGNVRELRNMLERAVILSQGETLRCAHFPGLETSRKAPLPPSATGTLEDVENMHLQKTLSECNGDTKTASRVLGISRASLYRKLSKTKIHA</sequence>
<evidence type="ECO:0000313" key="7">
    <source>
        <dbReference type="Proteomes" id="UP000179243"/>
    </source>
</evidence>
<protein>
    <recommendedName>
        <fullName evidence="5">Sigma-54 factor interaction domain-containing protein</fullName>
    </recommendedName>
</protein>
<dbReference type="PROSITE" id="PS00688">
    <property type="entry name" value="SIGMA54_INTERACT_3"/>
    <property type="match status" value="1"/>
</dbReference>
<dbReference type="Gene3D" id="1.10.10.60">
    <property type="entry name" value="Homeodomain-like"/>
    <property type="match status" value="1"/>
</dbReference>
<evidence type="ECO:0000256" key="2">
    <source>
        <dbReference type="ARBA" id="ARBA00022840"/>
    </source>
</evidence>
<evidence type="ECO:0000256" key="3">
    <source>
        <dbReference type="ARBA" id="ARBA00023015"/>
    </source>
</evidence>
<keyword evidence="4" id="KW-0804">Transcription</keyword>
<dbReference type="AlphaFoldDB" id="A0A1F7FLB5"/>
<feature type="domain" description="Sigma-54 factor interaction" evidence="5">
    <location>
        <begin position="1"/>
        <end position="58"/>
    </location>
</feature>
<evidence type="ECO:0000256" key="4">
    <source>
        <dbReference type="ARBA" id="ARBA00023163"/>
    </source>
</evidence>
<dbReference type="Pfam" id="PF02954">
    <property type="entry name" value="HTH_8"/>
    <property type="match status" value="1"/>
</dbReference>
<dbReference type="InterPro" id="IPR009057">
    <property type="entry name" value="Homeodomain-like_sf"/>
</dbReference>
<dbReference type="InterPro" id="IPR002078">
    <property type="entry name" value="Sigma_54_int"/>
</dbReference>
<evidence type="ECO:0000259" key="5">
    <source>
        <dbReference type="PROSITE" id="PS50045"/>
    </source>
</evidence>
<keyword evidence="1" id="KW-0547">Nucleotide-binding</keyword>
<gene>
    <name evidence="6" type="ORF">A2519_02980</name>
</gene>
<dbReference type="EMBL" id="MFYX01000008">
    <property type="protein sequence ID" value="OGK07413.1"/>
    <property type="molecule type" value="Genomic_DNA"/>
</dbReference>
<dbReference type="Pfam" id="PF25601">
    <property type="entry name" value="AAA_lid_14"/>
    <property type="match status" value="1"/>
</dbReference>
<name>A0A1F7FLB5_UNCRA</name>
<dbReference type="PROSITE" id="PS50045">
    <property type="entry name" value="SIGMA54_INTERACT_4"/>
    <property type="match status" value="1"/>
</dbReference>
<keyword evidence="3" id="KW-0805">Transcription regulation</keyword>
<keyword evidence="2" id="KW-0067">ATP-binding</keyword>
<dbReference type="InterPro" id="IPR058031">
    <property type="entry name" value="AAA_lid_NorR"/>
</dbReference>